<feature type="transmembrane region" description="Helical" evidence="2">
    <location>
        <begin position="962"/>
        <end position="988"/>
    </location>
</feature>
<evidence type="ECO:0000256" key="3">
    <source>
        <dbReference type="SAM" id="SignalP"/>
    </source>
</evidence>
<keyword evidence="2" id="KW-0812">Transmembrane</keyword>
<accession>A0A9D3YPW7</accession>
<evidence type="ECO:0000256" key="2">
    <source>
        <dbReference type="SAM" id="Phobius"/>
    </source>
</evidence>
<keyword evidence="2" id="KW-1133">Transmembrane helix</keyword>
<dbReference type="Proteomes" id="UP000828390">
    <property type="component" value="Unassembled WGS sequence"/>
</dbReference>
<feature type="compositionally biased region" description="Polar residues" evidence="1">
    <location>
        <begin position="453"/>
        <end position="466"/>
    </location>
</feature>
<sequence>MFYKIRLFLTLVSVNALVVKAYEQLLVKQSVAEQRCGAYGGLASFEYFNPPPVTGQIKHEQKPLPTNIQKSIEYLNITEGESVWISGNANYSTTFLTWHSCQKTITKYAYKEQSKDTSIYTCVNECEILKTDMIGFKGNICYCLEDEDLDNNYCTSAQINQGIHVYSTVNTTIKNKRHPCTQIMYSNGFEYSSVKCSAKVHGICKNRMNGLLLCETKNTNNTLSICVFNEPFTWPEQSQFCLTHNGQLSSHWNDEIRKYIDINTPYALGIFRAFKASNNKTENCLSVTRVDDGFWLEPEECTKTLRFLCNGNINGTHTNKKLFDSKTPSIKPNRTSACSTYVSGMSDVLSEGSGEDEHAPTDHICDVMASGKDDIQSADRSDKNEQILSSDVSKLNSSVSVEEFQDVSTEEINGSGEEPSEKKKQMSRENYIVLTSENDDSSISSTDYKDVPSVTSTHKPISSKVTSTKEPEESIVASAYTNVNHPSTVMHRATSTNVPNFSNITYVNEYFFSASRLNNSQRETNGIASNKAEESRITSKQTQEEYKSSNISNVPTVVSTKANIVYKSTTAKRHDISKVTFSQPHDRTYVTSTQSSDISDRTSTLRSDNADVKSFHRPDHSGVISEKRPYISGLTYVHRIDNYSLTSSHRKHIHGVTTSQRSDISGMTTSQRSIVSGLTSSKRSDIFGLKYTLRSNIPNVTSSQQSSISGRTSLKRSDISGVTSSLRSDISDVTSTLRSDISGVTSSHRSYRSGVTSSTLSYTFGVTLRRQSDISDVTSSHQSDISDMIFSQQSDISGATSTLRSDISGVTSTLRSDISDVTASQRFDIFGVTSSQPFDITGVTSTLRPNIFVVTSSQQSDITGVTSTLRPDVSVVMSSQQFDISGVMSSHRFDISDVTSSHTLLPDGPTESSSNVPEMSSIKPIPDRERAKMKSSKKESSIRTTFPPYTTHYEVSESRTNFTYVVIVITLLSIVAICVIAGAVLVFIKYNAGRRMCRFVTSRAIREGSSGIGYIPNVLGIENRDTNLHHSSDCVEVVDETLQSSLTTHYEPSELAMDVENNDSSNVVTGHTDTNW</sequence>
<dbReference type="SUPFAM" id="SSF56436">
    <property type="entry name" value="C-type lectin-like"/>
    <property type="match status" value="1"/>
</dbReference>
<dbReference type="CDD" id="cd00037">
    <property type="entry name" value="CLECT"/>
    <property type="match status" value="1"/>
</dbReference>
<feature type="compositionally biased region" description="Polar residues" evidence="1">
    <location>
        <begin position="433"/>
        <end position="446"/>
    </location>
</feature>
<evidence type="ECO:0000256" key="1">
    <source>
        <dbReference type="SAM" id="MobiDB-lite"/>
    </source>
</evidence>
<dbReference type="InterPro" id="IPR016187">
    <property type="entry name" value="CTDL_fold"/>
</dbReference>
<feature type="compositionally biased region" description="Basic and acidic residues" evidence="1">
    <location>
        <begin position="925"/>
        <end position="941"/>
    </location>
</feature>
<organism evidence="4 5">
    <name type="scientific">Dreissena polymorpha</name>
    <name type="common">Zebra mussel</name>
    <name type="synonym">Mytilus polymorpha</name>
    <dbReference type="NCBI Taxonomy" id="45954"/>
    <lineage>
        <taxon>Eukaryota</taxon>
        <taxon>Metazoa</taxon>
        <taxon>Spiralia</taxon>
        <taxon>Lophotrochozoa</taxon>
        <taxon>Mollusca</taxon>
        <taxon>Bivalvia</taxon>
        <taxon>Autobranchia</taxon>
        <taxon>Heteroconchia</taxon>
        <taxon>Euheterodonta</taxon>
        <taxon>Imparidentia</taxon>
        <taxon>Neoheterodontei</taxon>
        <taxon>Myida</taxon>
        <taxon>Dreissenoidea</taxon>
        <taxon>Dreissenidae</taxon>
        <taxon>Dreissena</taxon>
    </lineage>
</organism>
<comment type="caution">
    <text evidence="4">The sequence shown here is derived from an EMBL/GenBank/DDBJ whole genome shotgun (WGS) entry which is preliminary data.</text>
</comment>
<evidence type="ECO:0000313" key="4">
    <source>
        <dbReference type="EMBL" id="KAH3704864.1"/>
    </source>
</evidence>
<dbReference type="AlphaFoldDB" id="A0A9D3YPW7"/>
<feature type="chain" id="PRO_5038887970" description="C-type lectin domain-containing protein" evidence="3">
    <location>
        <begin position="22"/>
        <end position="1076"/>
    </location>
</feature>
<feature type="signal peptide" evidence="3">
    <location>
        <begin position="1"/>
        <end position="21"/>
    </location>
</feature>
<gene>
    <name evidence="4" type="ORF">DPMN_079925</name>
</gene>
<feature type="region of interest" description="Disordered" evidence="1">
    <location>
        <begin position="374"/>
        <end position="470"/>
    </location>
</feature>
<feature type="region of interest" description="Disordered" evidence="1">
    <location>
        <begin position="528"/>
        <end position="548"/>
    </location>
</feature>
<name>A0A9D3YPW7_DREPO</name>
<keyword evidence="5" id="KW-1185">Reference proteome</keyword>
<evidence type="ECO:0008006" key="6">
    <source>
        <dbReference type="Google" id="ProtNLM"/>
    </source>
</evidence>
<keyword evidence="3" id="KW-0732">Signal</keyword>
<protein>
    <recommendedName>
        <fullName evidence="6">C-type lectin domain-containing protein</fullName>
    </recommendedName>
</protein>
<feature type="compositionally biased region" description="Low complexity" evidence="1">
    <location>
        <begin position="389"/>
        <end position="401"/>
    </location>
</feature>
<reference evidence="4" key="2">
    <citation type="submission" date="2020-11" db="EMBL/GenBank/DDBJ databases">
        <authorList>
            <person name="McCartney M.A."/>
            <person name="Auch B."/>
            <person name="Kono T."/>
            <person name="Mallez S."/>
            <person name="Becker A."/>
            <person name="Gohl D.M."/>
            <person name="Silverstein K.A.T."/>
            <person name="Koren S."/>
            <person name="Bechman K.B."/>
            <person name="Herman A."/>
            <person name="Abrahante J.E."/>
            <person name="Garbe J."/>
        </authorList>
    </citation>
    <scope>NUCLEOTIDE SEQUENCE</scope>
    <source>
        <strain evidence="4">Duluth1</strain>
        <tissue evidence="4">Whole animal</tissue>
    </source>
</reference>
<feature type="region of interest" description="Disordered" evidence="1">
    <location>
        <begin position="900"/>
        <end position="943"/>
    </location>
</feature>
<evidence type="ECO:0000313" key="5">
    <source>
        <dbReference type="Proteomes" id="UP000828390"/>
    </source>
</evidence>
<feature type="compositionally biased region" description="Basic and acidic residues" evidence="1">
    <location>
        <begin position="374"/>
        <end position="385"/>
    </location>
</feature>
<dbReference type="EMBL" id="JAIWYP010000015">
    <property type="protein sequence ID" value="KAH3704864.1"/>
    <property type="molecule type" value="Genomic_DNA"/>
</dbReference>
<keyword evidence="2" id="KW-0472">Membrane</keyword>
<feature type="compositionally biased region" description="Basic and acidic residues" evidence="1">
    <location>
        <begin position="531"/>
        <end position="547"/>
    </location>
</feature>
<proteinExistence type="predicted"/>
<reference evidence="4" key="1">
    <citation type="journal article" date="2019" name="bioRxiv">
        <title>The Genome of the Zebra Mussel, Dreissena polymorpha: A Resource for Invasive Species Research.</title>
        <authorList>
            <person name="McCartney M.A."/>
            <person name="Auch B."/>
            <person name="Kono T."/>
            <person name="Mallez S."/>
            <person name="Zhang Y."/>
            <person name="Obille A."/>
            <person name="Becker A."/>
            <person name="Abrahante J.E."/>
            <person name="Garbe J."/>
            <person name="Badalamenti J.P."/>
            <person name="Herman A."/>
            <person name="Mangelson H."/>
            <person name="Liachko I."/>
            <person name="Sullivan S."/>
            <person name="Sone E.D."/>
            <person name="Koren S."/>
            <person name="Silverstein K.A.T."/>
            <person name="Beckman K.B."/>
            <person name="Gohl D.M."/>
        </authorList>
    </citation>
    <scope>NUCLEOTIDE SEQUENCE</scope>
    <source>
        <strain evidence="4">Duluth1</strain>
        <tissue evidence="4">Whole animal</tissue>
    </source>
</reference>